<proteinExistence type="predicted"/>
<dbReference type="KEGG" id="mpp:MICPUCDRAFT_7787"/>
<sequence>PHGPMAKIILWDQIARNCFRGTAKAFEFDDKALELARTMARDDDLVEKLPPAYVHFVCSPFTHSERIEDHDLGFHVYEGLAKRCPEVAGFAEGAMKSHRDVIARFGRYPHRNAKQGRESTAEELAWL</sequence>
<reference evidence="1 2" key="1">
    <citation type="journal article" date="2009" name="Science">
        <title>Green evolution and dynamic adaptations revealed by genomes of the marine picoeukaryotes Micromonas.</title>
        <authorList>
            <person name="Worden A.Z."/>
            <person name="Lee J.H."/>
            <person name="Mock T."/>
            <person name="Rouze P."/>
            <person name="Simmons M.P."/>
            <person name="Aerts A.L."/>
            <person name="Allen A.E."/>
            <person name="Cuvelier M.L."/>
            <person name="Derelle E."/>
            <person name="Everett M.V."/>
            <person name="Foulon E."/>
            <person name="Grimwood J."/>
            <person name="Gundlach H."/>
            <person name="Henrissat B."/>
            <person name="Napoli C."/>
            <person name="McDonald S.M."/>
            <person name="Parker M.S."/>
            <person name="Rombauts S."/>
            <person name="Salamov A."/>
            <person name="Von Dassow P."/>
            <person name="Badger J.H."/>
            <person name="Coutinho P.M."/>
            <person name="Demir E."/>
            <person name="Dubchak I."/>
            <person name="Gentemann C."/>
            <person name="Eikrem W."/>
            <person name="Gready J.E."/>
            <person name="John U."/>
            <person name="Lanier W."/>
            <person name="Lindquist E.A."/>
            <person name="Lucas S."/>
            <person name="Mayer K.F."/>
            <person name="Moreau H."/>
            <person name="Not F."/>
            <person name="Otillar R."/>
            <person name="Panaud O."/>
            <person name="Pangilinan J."/>
            <person name="Paulsen I."/>
            <person name="Piegu B."/>
            <person name="Poliakov A."/>
            <person name="Robbens S."/>
            <person name="Schmutz J."/>
            <person name="Toulza E."/>
            <person name="Wyss T."/>
            <person name="Zelensky A."/>
            <person name="Zhou K."/>
            <person name="Armbrust E.V."/>
            <person name="Bhattacharya D."/>
            <person name="Goodenough U.W."/>
            <person name="Van de Peer Y."/>
            <person name="Grigoriev I.V."/>
        </authorList>
    </citation>
    <scope>NUCLEOTIDE SEQUENCE [LARGE SCALE GENOMIC DNA]</scope>
    <source>
        <strain evidence="1 2">CCMP1545</strain>
    </source>
</reference>
<protein>
    <submittedName>
        <fullName evidence="1">Predicted protein</fullName>
    </submittedName>
</protein>
<dbReference type="SUPFAM" id="SSF48452">
    <property type="entry name" value="TPR-like"/>
    <property type="match status" value="1"/>
</dbReference>
<dbReference type="InterPro" id="IPR010323">
    <property type="entry name" value="DUF924"/>
</dbReference>
<feature type="non-terminal residue" evidence="1">
    <location>
        <position position="127"/>
    </location>
</feature>
<accession>C1N3A2</accession>
<evidence type="ECO:0000313" key="1">
    <source>
        <dbReference type="EMBL" id="EEH53393.1"/>
    </source>
</evidence>
<dbReference type="InterPro" id="IPR011990">
    <property type="entry name" value="TPR-like_helical_dom_sf"/>
</dbReference>
<dbReference type="RefSeq" id="XP_003062574.1">
    <property type="nucleotide sequence ID" value="XM_003062528.1"/>
</dbReference>
<keyword evidence="2" id="KW-1185">Reference proteome</keyword>
<feature type="non-terminal residue" evidence="1">
    <location>
        <position position="1"/>
    </location>
</feature>
<dbReference type="AlphaFoldDB" id="C1N3A2"/>
<dbReference type="OrthoDB" id="414698at2759"/>
<organism evidence="2">
    <name type="scientific">Micromonas pusilla (strain CCMP1545)</name>
    <name type="common">Picoplanktonic green alga</name>
    <dbReference type="NCBI Taxonomy" id="564608"/>
    <lineage>
        <taxon>Eukaryota</taxon>
        <taxon>Viridiplantae</taxon>
        <taxon>Chlorophyta</taxon>
        <taxon>Mamiellophyceae</taxon>
        <taxon>Mamiellales</taxon>
        <taxon>Mamiellaceae</taxon>
        <taxon>Micromonas</taxon>
    </lineage>
</organism>
<name>C1N3A2_MICPC</name>
<dbReference type="Proteomes" id="UP000001876">
    <property type="component" value="Unassembled WGS sequence"/>
</dbReference>
<dbReference type="Gene3D" id="1.20.58.320">
    <property type="entry name" value="TPR-like"/>
    <property type="match status" value="1"/>
</dbReference>
<dbReference type="Pfam" id="PF06041">
    <property type="entry name" value="DUF924"/>
    <property type="match status" value="1"/>
</dbReference>
<dbReference type="GeneID" id="9687784"/>
<dbReference type="STRING" id="564608.C1N3A2"/>
<evidence type="ECO:0000313" key="2">
    <source>
        <dbReference type="Proteomes" id="UP000001876"/>
    </source>
</evidence>
<dbReference type="Gene3D" id="1.25.40.10">
    <property type="entry name" value="Tetratricopeptide repeat domain"/>
    <property type="match status" value="1"/>
</dbReference>
<gene>
    <name evidence="1" type="ORF">MICPUCDRAFT_7787</name>
</gene>
<dbReference type="EMBL" id="GG663746">
    <property type="protein sequence ID" value="EEH53393.1"/>
    <property type="molecule type" value="Genomic_DNA"/>
</dbReference>